<organism evidence="2 3">
    <name type="scientific">Olea europaea subsp. europaea</name>
    <dbReference type="NCBI Taxonomy" id="158383"/>
    <lineage>
        <taxon>Eukaryota</taxon>
        <taxon>Viridiplantae</taxon>
        <taxon>Streptophyta</taxon>
        <taxon>Embryophyta</taxon>
        <taxon>Tracheophyta</taxon>
        <taxon>Spermatophyta</taxon>
        <taxon>Magnoliopsida</taxon>
        <taxon>eudicotyledons</taxon>
        <taxon>Gunneridae</taxon>
        <taxon>Pentapetalae</taxon>
        <taxon>asterids</taxon>
        <taxon>lamiids</taxon>
        <taxon>Lamiales</taxon>
        <taxon>Oleaceae</taxon>
        <taxon>Oleeae</taxon>
        <taxon>Olea</taxon>
    </lineage>
</organism>
<comment type="caution">
    <text evidence="2">The sequence shown here is derived from an EMBL/GenBank/DDBJ whole genome shotgun (WGS) entry which is preliminary data.</text>
</comment>
<dbReference type="GO" id="GO:0004523">
    <property type="term" value="F:RNA-DNA hybrid ribonuclease activity"/>
    <property type="evidence" value="ECO:0007669"/>
    <property type="project" value="InterPro"/>
</dbReference>
<feature type="domain" description="RNase H type-1" evidence="1">
    <location>
        <begin position="1"/>
        <end position="75"/>
    </location>
</feature>
<dbReference type="EMBL" id="CACTIH010000186">
    <property type="protein sequence ID" value="CAA2956390.1"/>
    <property type="molecule type" value="Genomic_DNA"/>
</dbReference>
<evidence type="ECO:0000313" key="2">
    <source>
        <dbReference type="EMBL" id="CAA2956390.1"/>
    </source>
</evidence>
<dbReference type="PANTHER" id="PTHR47723">
    <property type="entry name" value="OS05G0353850 PROTEIN"/>
    <property type="match status" value="1"/>
</dbReference>
<dbReference type="OrthoDB" id="1424721at2759"/>
<dbReference type="SUPFAM" id="SSF53098">
    <property type="entry name" value="Ribonuclease H-like"/>
    <property type="match status" value="1"/>
</dbReference>
<feature type="non-terminal residue" evidence="2">
    <location>
        <position position="76"/>
    </location>
</feature>
<evidence type="ECO:0000259" key="1">
    <source>
        <dbReference type="Pfam" id="PF13456"/>
    </source>
</evidence>
<sequence length="76" mass="8586">MALKLGLYYCYLLGVSKVWVETNSQLVCHWFNGMGKISWSLQQVWDDIVDLADLIDSKVSHVNREANSVANSLAKL</sequence>
<dbReference type="InterPro" id="IPR002156">
    <property type="entry name" value="RNaseH_domain"/>
</dbReference>
<dbReference type="Proteomes" id="UP000594638">
    <property type="component" value="Unassembled WGS sequence"/>
</dbReference>
<dbReference type="Pfam" id="PF13456">
    <property type="entry name" value="RVT_3"/>
    <property type="match status" value="1"/>
</dbReference>
<dbReference type="InterPro" id="IPR053151">
    <property type="entry name" value="RNase_H-like"/>
</dbReference>
<reference evidence="2 3" key="1">
    <citation type="submission" date="2019-12" db="EMBL/GenBank/DDBJ databases">
        <authorList>
            <person name="Alioto T."/>
            <person name="Alioto T."/>
            <person name="Gomez Garrido J."/>
        </authorList>
    </citation>
    <scope>NUCLEOTIDE SEQUENCE [LARGE SCALE GENOMIC DNA]</scope>
</reference>
<keyword evidence="3" id="KW-1185">Reference proteome</keyword>
<dbReference type="AlphaFoldDB" id="A0A8S0PVE9"/>
<evidence type="ECO:0000313" key="3">
    <source>
        <dbReference type="Proteomes" id="UP000594638"/>
    </source>
</evidence>
<proteinExistence type="predicted"/>
<dbReference type="Gramene" id="OE9A053906T1">
    <property type="protein sequence ID" value="OE9A053906C1"/>
    <property type="gene ID" value="OE9A053906"/>
</dbReference>
<gene>
    <name evidence="2" type="ORF">OLEA9_A053906</name>
</gene>
<dbReference type="Gene3D" id="3.30.420.10">
    <property type="entry name" value="Ribonuclease H-like superfamily/Ribonuclease H"/>
    <property type="match status" value="1"/>
</dbReference>
<protein>
    <submittedName>
        <fullName evidence="2">Ribonuclease H domain</fullName>
    </submittedName>
</protein>
<dbReference type="GO" id="GO:0003676">
    <property type="term" value="F:nucleic acid binding"/>
    <property type="evidence" value="ECO:0007669"/>
    <property type="project" value="InterPro"/>
</dbReference>
<dbReference type="InterPro" id="IPR044730">
    <property type="entry name" value="RNase_H-like_dom_plant"/>
</dbReference>
<dbReference type="InterPro" id="IPR012337">
    <property type="entry name" value="RNaseH-like_sf"/>
</dbReference>
<accession>A0A8S0PVE9</accession>
<dbReference type="InterPro" id="IPR036397">
    <property type="entry name" value="RNaseH_sf"/>
</dbReference>
<dbReference type="CDD" id="cd06222">
    <property type="entry name" value="RNase_H_like"/>
    <property type="match status" value="1"/>
</dbReference>
<dbReference type="PANTHER" id="PTHR47723:SF19">
    <property type="entry name" value="POLYNUCLEOTIDYL TRANSFERASE, RIBONUCLEASE H-LIKE SUPERFAMILY PROTEIN"/>
    <property type="match status" value="1"/>
</dbReference>
<name>A0A8S0PVE9_OLEEU</name>